<feature type="domain" description="Glycosyltransferase 2-like" evidence="1">
    <location>
        <begin position="649"/>
        <end position="773"/>
    </location>
</feature>
<dbReference type="Pfam" id="PF08241">
    <property type="entry name" value="Methyltransf_11"/>
    <property type="match status" value="1"/>
</dbReference>
<dbReference type="PANTHER" id="PTHR43179">
    <property type="entry name" value="RHAMNOSYLTRANSFERASE WBBL"/>
    <property type="match status" value="1"/>
</dbReference>
<dbReference type="Proteomes" id="UP000018466">
    <property type="component" value="Unassembled WGS sequence"/>
</dbReference>
<dbReference type="InterPro" id="IPR013216">
    <property type="entry name" value="Methyltransf_11"/>
</dbReference>
<name>A0AA37DFY7_9FIRM</name>
<dbReference type="CDD" id="cd03801">
    <property type="entry name" value="GT4_PimA-like"/>
    <property type="match status" value="1"/>
</dbReference>
<evidence type="ECO:0008006" key="5">
    <source>
        <dbReference type="Google" id="ProtNLM"/>
    </source>
</evidence>
<dbReference type="GeneID" id="86940926"/>
<dbReference type="InterPro" id="IPR029063">
    <property type="entry name" value="SAM-dependent_MTases_sf"/>
</dbReference>
<dbReference type="Gene3D" id="3.90.550.10">
    <property type="entry name" value="Spore Coat Polysaccharide Biosynthesis Protein SpsA, Chain A"/>
    <property type="match status" value="1"/>
</dbReference>
<feature type="domain" description="Methyltransferase type 11" evidence="2">
    <location>
        <begin position="57"/>
        <end position="151"/>
    </location>
</feature>
<dbReference type="Pfam" id="PF00535">
    <property type="entry name" value="Glycos_transf_2"/>
    <property type="match status" value="1"/>
</dbReference>
<evidence type="ECO:0000259" key="1">
    <source>
        <dbReference type="Pfam" id="PF00535"/>
    </source>
</evidence>
<organism evidence="3 4">
    <name type="scientific">Stomatobaculum longum</name>
    <dbReference type="NCBI Taxonomy" id="796942"/>
    <lineage>
        <taxon>Bacteria</taxon>
        <taxon>Bacillati</taxon>
        <taxon>Bacillota</taxon>
        <taxon>Clostridia</taxon>
        <taxon>Lachnospirales</taxon>
        <taxon>Lachnospiraceae</taxon>
        <taxon>Stomatobaculum</taxon>
    </lineage>
</organism>
<comment type="caution">
    <text evidence="3">The sequence shown here is derived from an EMBL/GenBank/DDBJ whole genome shotgun (WGS) entry which is preliminary data.</text>
</comment>
<protein>
    <recommendedName>
        <fullName evidence="5">Glycosyltransferase 2-like domain-containing protein</fullName>
    </recommendedName>
</protein>
<dbReference type="CDD" id="cd04186">
    <property type="entry name" value="GT_2_like_c"/>
    <property type="match status" value="1"/>
</dbReference>
<dbReference type="Gene3D" id="3.40.50.2000">
    <property type="entry name" value="Glycogen Phosphorylase B"/>
    <property type="match status" value="1"/>
</dbReference>
<dbReference type="GO" id="GO:0008757">
    <property type="term" value="F:S-adenosylmethionine-dependent methyltransferase activity"/>
    <property type="evidence" value="ECO:0007669"/>
    <property type="project" value="InterPro"/>
</dbReference>
<dbReference type="InterPro" id="IPR001173">
    <property type="entry name" value="Glyco_trans_2-like"/>
</dbReference>
<evidence type="ECO:0000313" key="4">
    <source>
        <dbReference type="Proteomes" id="UP000018466"/>
    </source>
</evidence>
<evidence type="ECO:0000313" key="3">
    <source>
        <dbReference type="EMBL" id="EHO16466.1"/>
    </source>
</evidence>
<dbReference type="RefSeq" id="WP_009532998.1">
    <property type="nucleotide sequence ID" value="NZ_JH590863.1"/>
</dbReference>
<dbReference type="Gene3D" id="3.40.50.150">
    <property type="entry name" value="Vaccinia Virus protein VP39"/>
    <property type="match status" value="1"/>
</dbReference>
<dbReference type="AlphaFoldDB" id="A0AA37DFY7"/>
<dbReference type="SUPFAM" id="SSF53335">
    <property type="entry name" value="S-adenosyl-L-methionine-dependent methyltransferases"/>
    <property type="match status" value="1"/>
</dbReference>
<dbReference type="EMBL" id="AGEL01000007">
    <property type="protein sequence ID" value="EHO16466.1"/>
    <property type="molecule type" value="Genomic_DNA"/>
</dbReference>
<proteinExistence type="predicted"/>
<reference evidence="3 4" key="1">
    <citation type="submission" date="2011-10" db="EMBL/GenBank/DDBJ databases">
        <title>The Genome Sequence of Lachnospiraceae bacterium ACC2.</title>
        <authorList>
            <consortium name="The Broad Institute Genome Sequencing Platform"/>
            <person name="Earl A."/>
            <person name="Ward D."/>
            <person name="Feldgarden M."/>
            <person name="Gevers D."/>
            <person name="Sizova M."/>
            <person name="Hazen A."/>
            <person name="Epstein S."/>
            <person name="Young S.K."/>
            <person name="Zeng Q."/>
            <person name="Gargeya S."/>
            <person name="Fitzgerald M."/>
            <person name="Haas B."/>
            <person name="Abouelleil A."/>
            <person name="Alvarado L."/>
            <person name="Arachchi H.M."/>
            <person name="Berlin A."/>
            <person name="Brown A."/>
            <person name="Chapman S.B."/>
            <person name="Chen Z."/>
            <person name="Dunbar C."/>
            <person name="Freedman E."/>
            <person name="Gearin G."/>
            <person name="Goldberg J."/>
            <person name="Griggs A."/>
            <person name="Gujja S."/>
            <person name="Heiman D."/>
            <person name="Howarth C."/>
            <person name="Larson L."/>
            <person name="Lui A."/>
            <person name="MacDonald P.J.P."/>
            <person name="Montmayeur A."/>
            <person name="Murphy C."/>
            <person name="Neiman D."/>
            <person name="Pearson M."/>
            <person name="Priest M."/>
            <person name="Roberts A."/>
            <person name="Saif S."/>
            <person name="Shea T."/>
            <person name="Shenoy N."/>
            <person name="Sisk P."/>
            <person name="Stolte C."/>
            <person name="Sykes S."/>
            <person name="Wortman J."/>
            <person name="Nusbaum C."/>
            <person name="Birren B."/>
        </authorList>
    </citation>
    <scope>NUCLEOTIDE SEQUENCE [LARGE SCALE GENOMIC DNA]</scope>
    <source>
        <strain evidence="3 4">ACC2</strain>
    </source>
</reference>
<keyword evidence="4" id="KW-1185">Reference proteome</keyword>
<dbReference type="Pfam" id="PF13692">
    <property type="entry name" value="Glyco_trans_1_4"/>
    <property type="match status" value="1"/>
</dbReference>
<sequence>MSERIEKAKELLERYGNDTAHMLDENPELETLELFSDRRESLLDWYPFRAGATLLLAGAGDGGLLPLLLRKGLKITALDTDEAALAFLRERKETFRLSGELETVSGELGAESTALSGAFDYIFFDGTLGDESAAALSAARKLLTPGGTLFIAAENAYGVRAFAGQKLGENALSYEALTADITAEGGESFFYFPEPLKNLADTVYSERRLPEEGELSRVIPAYGFPTYVAINVGAKYNEVCRDGLYPRFADSFLACWTKGAATPESRPVYVKYNRNRDARYRLVTIIWEKADGTRLVEKRALSADGNAHIAAFAERLRCLREEGRDISYAPPEIRTENGLTSACFPYVLGENFSQRICREIAAGAPLEDTLERALDRLIGGGEVHNIDAIFDNFLVTGGTAETEIENLPLTGIDCEWVSETALDKNYVRYRALRTFYEQQRESLGLGTEAEFLQRFGVTAAECKRFAAEEASFQRGVAGKEQARFLDRFIVSQQNAEIIARTERTLEETREQLAASWEEIRIRDAEIKKITEVKRLTDNHVVNLETMIRDLRRENGQLAETLQYLSRHQTLYSRLRRKASAIFNAKYPKGSGERKRFLFRLDAIRHPIRHRKLVSTPEGRNLIDGEFAIGDIYREHGKLSFPQFDAPRVSIIIPCYNQIAYTYACLVSILEHTPDISYEVIIADDVSTDATKRLSDFAEGLVIARNETNQGFLKNCNQAAAKARGEFLFFLNNDTKVTEGYLSWLLKLMDEDPGIGMTGSKLVYPDGRLQEAGGIIWSDASGWNYGRLQDPSLPEFNYVKDVDYMSGAAILIRHALWKEIGGFDTRYAPAYCEDSDLAFEVRSHGYRVVYQPKSVVIHFEGISNGTDVQGTGLKRYQIENTEKLKEKWKKELAKQFENNGNPDPFRARERSKGKKIILVVDHYVPTFDKDAGSRTTWQYLKMFVKQGYQVKFLGDNFAAEEPYTTALTQLGIEVLYGPAMQQGIWDWIEKHAADLDFVYLNRPHIASKYIDFIQERTSVRVLYYGHDLHFLRERREYELTGETEHRDASAYWKGVEFSLLRKAALSFYPSADECKAIHAIDKTIRVKPLTAYVWDSFPPERDFGYEKREGLLFVGGFAHPPNLDAVLWFLKEVFPRIRAEESVNFYVAGSKVPDELKALDNPAAGIHILGFVSDERLAELYQSCRLVVVPLRYGAGVKGKVIEALYYGAPVLTTPIGAEGIPDAASVMEIREDAADFADATLRLYRDRDALTAMAERAARYIRAHNSMDAVWAELKDDFA</sequence>
<dbReference type="InterPro" id="IPR029044">
    <property type="entry name" value="Nucleotide-diphossugar_trans"/>
</dbReference>
<gene>
    <name evidence="3" type="ORF">HMPREF9623_01165</name>
</gene>
<evidence type="ECO:0000259" key="2">
    <source>
        <dbReference type="Pfam" id="PF08241"/>
    </source>
</evidence>
<dbReference type="PANTHER" id="PTHR43179:SF7">
    <property type="entry name" value="RHAMNOSYLTRANSFERASE WBBL"/>
    <property type="match status" value="1"/>
</dbReference>
<dbReference type="SUPFAM" id="SSF53756">
    <property type="entry name" value="UDP-Glycosyltransferase/glycogen phosphorylase"/>
    <property type="match status" value="1"/>
</dbReference>
<dbReference type="SUPFAM" id="SSF53448">
    <property type="entry name" value="Nucleotide-diphospho-sugar transferases"/>
    <property type="match status" value="1"/>
</dbReference>
<dbReference type="CDD" id="cd02440">
    <property type="entry name" value="AdoMet_MTases"/>
    <property type="match status" value="1"/>
</dbReference>
<accession>A0AA37DFY7</accession>